<sequence>MAEKELLRRFLEFQERRATIYTELQRGFADYLRSNAELAYKELCGRVTVEFNECSRQAINPSIHKVLEIEAALRDPACSREDLAVLLQAVQSHEKKKLQMTATLQILKRAGHPSERQATDQRRVAPPEACNLCCTPAELDGAISGLEECQAEAEYLAAHKEAVTSLQEAVLAINELVETVRSEMDEE</sequence>
<dbReference type="PANTHER" id="PTHR28309">
    <property type="entry name" value="REQUIRED FOR EXCISION 1-B DOMAIN-CONTAINING PROTEIN"/>
    <property type="match status" value="1"/>
</dbReference>
<proteinExistence type="predicted"/>
<dbReference type="PANTHER" id="PTHR28309:SF1">
    <property type="entry name" value="REQUIRED FOR EXCISION 1-B DOMAIN-CONTAINING PROTEIN"/>
    <property type="match status" value="1"/>
</dbReference>
<dbReference type="HOGENOM" id="CLU_108664_0_0_1"/>
<dbReference type="Proteomes" id="UP000001514">
    <property type="component" value="Unassembled WGS sequence"/>
</dbReference>
<organism evidence="2">
    <name type="scientific">Selaginella moellendorffii</name>
    <name type="common">Spikemoss</name>
    <dbReference type="NCBI Taxonomy" id="88036"/>
    <lineage>
        <taxon>Eukaryota</taxon>
        <taxon>Viridiplantae</taxon>
        <taxon>Streptophyta</taxon>
        <taxon>Embryophyta</taxon>
        <taxon>Tracheophyta</taxon>
        <taxon>Lycopodiopsida</taxon>
        <taxon>Selaginellales</taxon>
        <taxon>Selaginellaceae</taxon>
        <taxon>Selaginella</taxon>
    </lineage>
</organism>
<dbReference type="Gramene" id="EFJ37396">
    <property type="protein sequence ID" value="EFJ37396"/>
    <property type="gene ID" value="SELMODRAFT_403688"/>
</dbReference>
<dbReference type="eggNOG" id="ENOG502QTMH">
    <property type="taxonomic scope" value="Eukaryota"/>
</dbReference>
<dbReference type="InterPro" id="IPR039491">
    <property type="entry name" value="REX1-B"/>
</dbReference>
<gene>
    <name evidence="1" type="ORF">SELMODRAFT_403688</name>
</gene>
<protein>
    <submittedName>
        <fullName evidence="1">Uncharacterized protein</fullName>
    </submittedName>
</protein>
<dbReference type="OMA" id="LCNEITV"/>
<evidence type="ECO:0000313" key="1">
    <source>
        <dbReference type="EMBL" id="EFJ37396.1"/>
    </source>
</evidence>
<name>D8QS76_SELML</name>
<evidence type="ECO:0000313" key="2">
    <source>
        <dbReference type="Proteomes" id="UP000001514"/>
    </source>
</evidence>
<dbReference type="KEGG" id="smo:SELMODRAFT_403688"/>
<dbReference type="InParanoid" id="D8QS76"/>
<keyword evidence="2" id="KW-1185">Reference proteome</keyword>
<dbReference type="EMBL" id="GL377566">
    <property type="protein sequence ID" value="EFJ37396.1"/>
    <property type="molecule type" value="Genomic_DNA"/>
</dbReference>
<accession>D8QS76</accession>
<dbReference type="FunCoup" id="D8QS76">
    <property type="interactions" value="615"/>
</dbReference>
<dbReference type="Pfam" id="PF14966">
    <property type="entry name" value="DNA_repr_REX1B"/>
    <property type="match status" value="1"/>
</dbReference>
<dbReference type="AlphaFoldDB" id="D8QS76"/>
<reference evidence="1 2" key="1">
    <citation type="journal article" date="2011" name="Science">
        <title>The Selaginella genome identifies genetic changes associated with the evolution of vascular plants.</title>
        <authorList>
            <person name="Banks J.A."/>
            <person name="Nishiyama T."/>
            <person name="Hasebe M."/>
            <person name="Bowman J.L."/>
            <person name="Gribskov M."/>
            <person name="dePamphilis C."/>
            <person name="Albert V.A."/>
            <person name="Aono N."/>
            <person name="Aoyama T."/>
            <person name="Ambrose B.A."/>
            <person name="Ashton N.W."/>
            <person name="Axtell M.J."/>
            <person name="Barker E."/>
            <person name="Barker M.S."/>
            <person name="Bennetzen J.L."/>
            <person name="Bonawitz N.D."/>
            <person name="Chapple C."/>
            <person name="Cheng C."/>
            <person name="Correa L.G."/>
            <person name="Dacre M."/>
            <person name="DeBarry J."/>
            <person name="Dreyer I."/>
            <person name="Elias M."/>
            <person name="Engstrom E.M."/>
            <person name="Estelle M."/>
            <person name="Feng L."/>
            <person name="Finet C."/>
            <person name="Floyd S.K."/>
            <person name="Frommer W.B."/>
            <person name="Fujita T."/>
            <person name="Gramzow L."/>
            <person name="Gutensohn M."/>
            <person name="Harholt J."/>
            <person name="Hattori M."/>
            <person name="Heyl A."/>
            <person name="Hirai T."/>
            <person name="Hiwatashi Y."/>
            <person name="Ishikawa M."/>
            <person name="Iwata M."/>
            <person name="Karol K.G."/>
            <person name="Koehler B."/>
            <person name="Kolukisaoglu U."/>
            <person name="Kubo M."/>
            <person name="Kurata T."/>
            <person name="Lalonde S."/>
            <person name="Li K."/>
            <person name="Li Y."/>
            <person name="Litt A."/>
            <person name="Lyons E."/>
            <person name="Manning G."/>
            <person name="Maruyama T."/>
            <person name="Michael T.P."/>
            <person name="Mikami K."/>
            <person name="Miyazaki S."/>
            <person name="Morinaga S."/>
            <person name="Murata T."/>
            <person name="Mueller-Roeber B."/>
            <person name="Nelson D.R."/>
            <person name="Obara M."/>
            <person name="Oguri Y."/>
            <person name="Olmstead R.G."/>
            <person name="Onodera N."/>
            <person name="Petersen B.L."/>
            <person name="Pils B."/>
            <person name="Prigge M."/>
            <person name="Rensing S.A."/>
            <person name="Riano-Pachon D.M."/>
            <person name="Roberts A.W."/>
            <person name="Sato Y."/>
            <person name="Scheller H.V."/>
            <person name="Schulz B."/>
            <person name="Schulz C."/>
            <person name="Shakirov E.V."/>
            <person name="Shibagaki N."/>
            <person name="Shinohara N."/>
            <person name="Shippen D.E."/>
            <person name="Soerensen I."/>
            <person name="Sotooka R."/>
            <person name="Sugimoto N."/>
            <person name="Sugita M."/>
            <person name="Sumikawa N."/>
            <person name="Tanurdzic M."/>
            <person name="Theissen G."/>
            <person name="Ulvskov P."/>
            <person name="Wakazuki S."/>
            <person name="Weng J.K."/>
            <person name="Willats W.W."/>
            <person name="Wipf D."/>
            <person name="Wolf P.G."/>
            <person name="Yang L."/>
            <person name="Zimmer A.D."/>
            <person name="Zhu Q."/>
            <person name="Mitros T."/>
            <person name="Hellsten U."/>
            <person name="Loque D."/>
            <person name="Otillar R."/>
            <person name="Salamov A."/>
            <person name="Schmutz J."/>
            <person name="Shapiro H."/>
            <person name="Lindquist E."/>
            <person name="Lucas S."/>
            <person name="Rokhsar D."/>
            <person name="Grigoriev I.V."/>
        </authorList>
    </citation>
    <scope>NUCLEOTIDE SEQUENCE [LARGE SCALE GENOMIC DNA]</scope>
</reference>